<dbReference type="AlphaFoldDB" id="A0A2H3EM16"/>
<dbReference type="OrthoDB" id="439943at2759"/>
<dbReference type="InterPro" id="IPR029044">
    <property type="entry name" value="Nucleotide-diphossugar_trans"/>
</dbReference>
<dbReference type="SUPFAM" id="SSF53448">
    <property type="entry name" value="Nucleotide-diphospho-sugar transferases"/>
    <property type="match status" value="1"/>
</dbReference>
<dbReference type="GO" id="GO:0000032">
    <property type="term" value="P:cell wall mannoprotein biosynthetic process"/>
    <property type="evidence" value="ECO:0007669"/>
    <property type="project" value="TreeGrafter"/>
</dbReference>
<evidence type="ECO:0000256" key="2">
    <source>
        <dbReference type="ARBA" id="ARBA00022679"/>
    </source>
</evidence>
<accession>A0A2H3EM16</accession>
<dbReference type="Proteomes" id="UP000217790">
    <property type="component" value="Unassembled WGS sequence"/>
</dbReference>
<organism evidence="3 4">
    <name type="scientific">Armillaria gallica</name>
    <name type="common">Bulbous honey fungus</name>
    <name type="synonym">Armillaria bulbosa</name>
    <dbReference type="NCBI Taxonomy" id="47427"/>
    <lineage>
        <taxon>Eukaryota</taxon>
        <taxon>Fungi</taxon>
        <taxon>Dikarya</taxon>
        <taxon>Basidiomycota</taxon>
        <taxon>Agaricomycotina</taxon>
        <taxon>Agaricomycetes</taxon>
        <taxon>Agaricomycetidae</taxon>
        <taxon>Agaricales</taxon>
        <taxon>Marasmiineae</taxon>
        <taxon>Physalacriaceae</taxon>
        <taxon>Armillaria</taxon>
    </lineage>
</organism>
<dbReference type="GO" id="GO:0000026">
    <property type="term" value="F:alpha-1,2-mannosyltransferase activity"/>
    <property type="evidence" value="ECO:0007669"/>
    <property type="project" value="TreeGrafter"/>
</dbReference>
<sequence>MLNYPYVLLNKVDFNDDFKKLIDEDKVTEACKKMVSQSIIYSGMRKSYRNMCCFNSGFFFRHDLVKKYHWYWRIEPNVHFHCNINFNPFVYMEDYKKIYIFTIAIDTTYNLCHYVATYTVFSDYLKSQGGFYYEQWDDMPVHSIAATLFVSKDQIQFFDEIGYKHFPYTHCPRDEEMWR</sequence>
<dbReference type="GO" id="GO:0005794">
    <property type="term" value="C:Golgi apparatus"/>
    <property type="evidence" value="ECO:0007669"/>
    <property type="project" value="TreeGrafter"/>
</dbReference>
<dbReference type="GO" id="GO:0016020">
    <property type="term" value="C:membrane"/>
    <property type="evidence" value="ECO:0007669"/>
    <property type="project" value="InterPro"/>
</dbReference>
<protein>
    <submittedName>
        <fullName evidence="3">Nucleotide-diphospho-sugar transferase</fullName>
    </submittedName>
</protein>
<reference evidence="4" key="1">
    <citation type="journal article" date="2017" name="Nat. Ecol. Evol.">
        <title>Genome expansion and lineage-specific genetic innovations in the forest pathogenic fungi Armillaria.</title>
        <authorList>
            <person name="Sipos G."/>
            <person name="Prasanna A.N."/>
            <person name="Walter M.C."/>
            <person name="O'Connor E."/>
            <person name="Balint B."/>
            <person name="Krizsan K."/>
            <person name="Kiss B."/>
            <person name="Hess J."/>
            <person name="Varga T."/>
            <person name="Slot J."/>
            <person name="Riley R."/>
            <person name="Boka B."/>
            <person name="Rigling D."/>
            <person name="Barry K."/>
            <person name="Lee J."/>
            <person name="Mihaltcheva S."/>
            <person name="LaButti K."/>
            <person name="Lipzen A."/>
            <person name="Waldron R."/>
            <person name="Moloney N.M."/>
            <person name="Sperisen C."/>
            <person name="Kredics L."/>
            <person name="Vagvoelgyi C."/>
            <person name="Patrignani A."/>
            <person name="Fitzpatrick D."/>
            <person name="Nagy I."/>
            <person name="Doyle S."/>
            <person name="Anderson J.B."/>
            <person name="Grigoriev I.V."/>
            <person name="Gueldener U."/>
            <person name="Muensterkoetter M."/>
            <person name="Nagy L.G."/>
        </authorList>
    </citation>
    <scope>NUCLEOTIDE SEQUENCE [LARGE SCALE GENOMIC DNA]</scope>
    <source>
        <strain evidence="4">Ar21-2</strain>
    </source>
</reference>
<dbReference type="PANTHER" id="PTHR31121:SF6">
    <property type="entry name" value="ALPHA-1,2 MANNOSYLTRANSFERASE KTR1"/>
    <property type="match status" value="1"/>
</dbReference>
<dbReference type="PANTHER" id="PTHR31121">
    <property type="entry name" value="ALPHA-1,2 MANNOSYLTRANSFERASE KTR1"/>
    <property type="match status" value="1"/>
</dbReference>
<dbReference type="InterPro" id="IPR002685">
    <property type="entry name" value="Glyco_trans_15"/>
</dbReference>
<dbReference type="GO" id="GO:0006487">
    <property type="term" value="P:protein N-linked glycosylation"/>
    <property type="evidence" value="ECO:0007669"/>
    <property type="project" value="TreeGrafter"/>
</dbReference>
<proteinExistence type="inferred from homology"/>
<name>A0A2H3EM16_ARMGA</name>
<dbReference type="Pfam" id="PF01793">
    <property type="entry name" value="Glyco_transf_15"/>
    <property type="match status" value="2"/>
</dbReference>
<dbReference type="Gene3D" id="3.90.550.10">
    <property type="entry name" value="Spore Coat Polysaccharide Biosynthesis Protein SpsA, Chain A"/>
    <property type="match status" value="2"/>
</dbReference>
<evidence type="ECO:0000313" key="3">
    <source>
        <dbReference type="EMBL" id="PBL04223.1"/>
    </source>
</evidence>
<comment type="similarity">
    <text evidence="1">Belongs to the glycosyltransferase 15 family.</text>
</comment>
<dbReference type="STRING" id="47427.A0A2H3EM16"/>
<keyword evidence="4" id="KW-1185">Reference proteome</keyword>
<gene>
    <name evidence="3" type="ORF">ARMGADRAFT_1041707</name>
</gene>
<dbReference type="InParanoid" id="A0A2H3EM16"/>
<keyword evidence="2 3" id="KW-0808">Transferase</keyword>
<evidence type="ECO:0000256" key="1">
    <source>
        <dbReference type="ARBA" id="ARBA00007677"/>
    </source>
</evidence>
<evidence type="ECO:0000313" key="4">
    <source>
        <dbReference type="Proteomes" id="UP000217790"/>
    </source>
</evidence>
<dbReference type="EMBL" id="KZ293644">
    <property type="protein sequence ID" value="PBL04223.1"/>
    <property type="molecule type" value="Genomic_DNA"/>
</dbReference>